<evidence type="ECO:0000256" key="1">
    <source>
        <dbReference type="SAM" id="MobiDB-lite"/>
    </source>
</evidence>
<dbReference type="EMBL" id="JACGWK010001299">
    <property type="protein sequence ID" value="KAL0291458.1"/>
    <property type="molecule type" value="Genomic_DNA"/>
</dbReference>
<feature type="region of interest" description="Disordered" evidence="1">
    <location>
        <begin position="10"/>
        <end position="32"/>
    </location>
</feature>
<feature type="compositionally biased region" description="Polar residues" evidence="1">
    <location>
        <begin position="15"/>
        <end position="28"/>
    </location>
</feature>
<reference evidence="2" key="2">
    <citation type="journal article" date="2024" name="Plant">
        <title>Genomic evolution and insights into agronomic trait innovations of Sesamum species.</title>
        <authorList>
            <person name="Miao H."/>
            <person name="Wang L."/>
            <person name="Qu L."/>
            <person name="Liu H."/>
            <person name="Sun Y."/>
            <person name="Le M."/>
            <person name="Wang Q."/>
            <person name="Wei S."/>
            <person name="Zheng Y."/>
            <person name="Lin W."/>
            <person name="Duan Y."/>
            <person name="Cao H."/>
            <person name="Xiong S."/>
            <person name="Wang X."/>
            <person name="Wei L."/>
            <person name="Li C."/>
            <person name="Ma Q."/>
            <person name="Ju M."/>
            <person name="Zhao R."/>
            <person name="Li G."/>
            <person name="Mu C."/>
            <person name="Tian Q."/>
            <person name="Mei H."/>
            <person name="Zhang T."/>
            <person name="Gao T."/>
            <person name="Zhang H."/>
        </authorList>
    </citation>
    <scope>NUCLEOTIDE SEQUENCE</scope>
    <source>
        <strain evidence="2">G01</strain>
    </source>
</reference>
<organism evidence="2">
    <name type="scientific">Sesamum angustifolium</name>
    <dbReference type="NCBI Taxonomy" id="2727405"/>
    <lineage>
        <taxon>Eukaryota</taxon>
        <taxon>Viridiplantae</taxon>
        <taxon>Streptophyta</taxon>
        <taxon>Embryophyta</taxon>
        <taxon>Tracheophyta</taxon>
        <taxon>Spermatophyta</taxon>
        <taxon>Magnoliopsida</taxon>
        <taxon>eudicotyledons</taxon>
        <taxon>Gunneridae</taxon>
        <taxon>Pentapetalae</taxon>
        <taxon>asterids</taxon>
        <taxon>lamiids</taxon>
        <taxon>Lamiales</taxon>
        <taxon>Pedaliaceae</taxon>
        <taxon>Sesamum</taxon>
    </lineage>
</organism>
<feature type="non-terminal residue" evidence="2">
    <location>
        <position position="1"/>
    </location>
</feature>
<sequence length="52" mass="5518">SVCRLVFWTTGGGTSPSHSPMGTPTSSDSKGRGKLLLYGRRSLLGFFQEGEA</sequence>
<accession>A0AAW2JD24</accession>
<gene>
    <name evidence="2" type="ORF">Sangu_3264100</name>
</gene>
<comment type="caution">
    <text evidence="2">The sequence shown here is derived from an EMBL/GenBank/DDBJ whole genome shotgun (WGS) entry which is preliminary data.</text>
</comment>
<proteinExistence type="predicted"/>
<evidence type="ECO:0000313" key="2">
    <source>
        <dbReference type="EMBL" id="KAL0291458.1"/>
    </source>
</evidence>
<reference evidence="2" key="1">
    <citation type="submission" date="2020-06" db="EMBL/GenBank/DDBJ databases">
        <authorList>
            <person name="Li T."/>
            <person name="Hu X."/>
            <person name="Zhang T."/>
            <person name="Song X."/>
            <person name="Zhang H."/>
            <person name="Dai N."/>
            <person name="Sheng W."/>
            <person name="Hou X."/>
            <person name="Wei L."/>
        </authorList>
    </citation>
    <scope>NUCLEOTIDE SEQUENCE</scope>
    <source>
        <strain evidence="2">G01</strain>
        <tissue evidence="2">Leaf</tissue>
    </source>
</reference>
<name>A0AAW2JD24_9LAMI</name>
<protein>
    <submittedName>
        <fullName evidence="2">Uncharacterized protein</fullName>
    </submittedName>
</protein>
<dbReference type="AlphaFoldDB" id="A0AAW2JD24"/>